<organism evidence="7 8">
    <name type="scientific">Geotrypetes seraphini</name>
    <name type="common">Gaboon caecilian</name>
    <name type="synonym">Caecilia seraphini</name>
    <dbReference type="NCBI Taxonomy" id="260995"/>
    <lineage>
        <taxon>Eukaryota</taxon>
        <taxon>Metazoa</taxon>
        <taxon>Chordata</taxon>
        <taxon>Craniata</taxon>
        <taxon>Vertebrata</taxon>
        <taxon>Euteleostomi</taxon>
        <taxon>Amphibia</taxon>
        <taxon>Gymnophiona</taxon>
        <taxon>Geotrypetes</taxon>
    </lineage>
</organism>
<dbReference type="NCBIfam" id="TIGR00815">
    <property type="entry name" value="sulP"/>
    <property type="match status" value="1"/>
</dbReference>
<evidence type="ECO:0000313" key="8">
    <source>
        <dbReference type="RefSeq" id="XP_033773213.1"/>
    </source>
</evidence>
<dbReference type="OrthoDB" id="288203at2759"/>
<keyword evidence="2 5" id="KW-0812">Transmembrane</keyword>
<dbReference type="Gene3D" id="3.30.750.24">
    <property type="entry name" value="STAS domain"/>
    <property type="match status" value="1"/>
</dbReference>
<feature type="transmembrane region" description="Helical" evidence="5">
    <location>
        <begin position="483"/>
        <end position="511"/>
    </location>
</feature>
<evidence type="ECO:0000313" key="7">
    <source>
        <dbReference type="Proteomes" id="UP000515159"/>
    </source>
</evidence>
<dbReference type="InterPro" id="IPR011547">
    <property type="entry name" value="SLC26A/SulP_dom"/>
</dbReference>
<accession>A0A6P8PEP8</accession>
<keyword evidence="4 5" id="KW-0472">Membrane</keyword>
<dbReference type="InterPro" id="IPR001902">
    <property type="entry name" value="SLC26A/SulP_fam"/>
</dbReference>
<feature type="transmembrane region" description="Helical" evidence="5">
    <location>
        <begin position="227"/>
        <end position="251"/>
    </location>
</feature>
<dbReference type="FunCoup" id="A0A6P8PEP8">
    <property type="interactions" value="48"/>
</dbReference>
<feature type="transmembrane region" description="Helical" evidence="5">
    <location>
        <begin position="422"/>
        <end position="439"/>
    </location>
</feature>
<reference evidence="8" key="1">
    <citation type="submission" date="2025-08" db="UniProtKB">
        <authorList>
            <consortium name="RefSeq"/>
        </authorList>
    </citation>
    <scope>IDENTIFICATION</scope>
</reference>
<dbReference type="GeneID" id="117347031"/>
<dbReference type="InParanoid" id="A0A6P8PEP8"/>
<dbReference type="SUPFAM" id="SSF52091">
    <property type="entry name" value="SpoIIaa-like"/>
    <property type="match status" value="1"/>
</dbReference>
<feature type="transmembrane region" description="Helical" evidence="5">
    <location>
        <begin position="301"/>
        <end position="317"/>
    </location>
</feature>
<dbReference type="RefSeq" id="XP_033773213.1">
    <property type="nucleotide sequence ID" value="XM_033917322.1"/>
</dbReference>
<feature type="transmembrane region" description="Helical" evidence="5">
    <location>
        <begin position="353"/>
        <end position="377"/>
    </location>
</feature>
<dbReference type="Pfam" id="PF01740">
    <property type="entry name" value="STAS"/>
    <property type="match status" value="1"/>
</dbReference>
<sequence length="876" mass="99545">MLAELFWPNQDIRNRDQCNIMEQSPESSAVKPILYKVNREVYSEEKFERAHPRSPPLQKTIKTTLKSYFRFPQRRFLDGLYKAFPFLYWIRRYQIKSWLLGDLFSGINTGVVQIPQEMIASMLMKTPPINGIYSSFISSVIYALLGTSRHICLGSYSSLNIMISNIQNHLQYEAYNNVSGYNYTSNELEAIALTATTTFLAGIIQVILGCFHVGILTAYLSETLMSAYLTAAAIFIMVSQFTMIFGIPLSFHTGLFAIIKSIRSYISALQESNSANTLIFLISMLLLWFSKCWKFNHKDVAIEFPMEILLILTFTFLSSKFELGHKHQLNIAGMISIMPVAPMIPQFTSLHLVFIDAIALALVSYSILLCMGRLFAFKYGYGINSSQELIVLGLCNITGAFFRSFIISCSISRTIIQEKSGGSTQIAGLLAASLMLVVLMKVGHMVQFLPQAVLSAIVFVNIQPLLESFRGIPDLWRQDKYDFAIWICTFTTCMLLGLDLGLAVTIGFSILTVGIRTHRMKILTLGQIPKTNIYMSVAEYREALEFSGVKIFQCSTSIYFGNMETFRDMLVSMLAVDPEIIEECKIRALMKLDLSSCQGQEVDNDLCACCRLCAKTDLQLTVPLAEYLRRRIPSENTISGINTPGTRSGLILRSNDQVDFIHPHLWPTAIANILESGEYREVPNRYLPSQYKNTPWLSKQDISTPLSWSRSVSPVLPPSQLHGESSHVHPTFISEPKKSPQLHTVILDFTMVNFIDSEAARLLSEVWYTFEEIEIKILIAGCNPSVVHDLERNNFFNKNITKESLFLTVHDAVLFMSQRKEINTRRETSEDENNEEALLQKKEEIRVTPDVRFKEMVRQRELESYQTTFSYRDHSN</sequence>
<dbReference type="PROSITE" id="PS50801">
    <property type="entry name" value="STAS"/>
    <property type="match status" value="1"/>
</dbReference>
<dbReference type="PANTHER" id="PTHR11814">
    <property type="entry name" value="SULFATE TRANSPORTER"/>
    <property type="match status" value="1"/>
</dbReference>
<keyword evidence="7" id="KW-1185">Reference proteome</keyword>
<feature type="transmembrane region" description="Helical" evidence="5">
    <location>
        <begin position="272"/>
        <end position="289"/>
    </location>
</feature>
<evidence type="ECO:0000259" key="6">
    <source>
        <dbReference type="PROSITE" id="PS50801"/>
    </source>
</evidence>
<evidence type="ECO:0000256" key="4">
    <source>
        <dbReference type="ARBA" id="ARBA00023136"/>
    </source>
</evidence>
<dbReference type="CDD" id="cd07042">
    <property type="entry name" value="STAS_SulP_like_sulfate_transporter"/>
    <property type="match status" value="1"/>
</dbReference>
<dbReference type="KEGG" id="gsh:117347031"/>
<comment type="subcellular location">
    <subcellularLocation>
        <location evidence="1">Membrane</location>
        <topology evidence="1">Multi-pass membrane protein</topology>
    </subcellularLocation>
</comment>
<evidence type="ECO:0000256" key="2">
    <source>
        <dbReference type="ARBA" id="ARBA00022692"/>
    </source>
</evidence>
<dbReference type="Proteomes" id="UP000515159">
    <property type="component" value="Chromosome 13"/>
</dbReference>
<dbReference type="GO" id="GO:0055085">
    <property type="term" value="P:transmembrane transport"/>
    <property type="evidence" value="ECO:0007669"/>
    <property type="project" value="InterPro"/>
</dbReference>
<dbReference type="InterPro" id="IPR036513">
    <property type="entry name" value="STAS_dom_sf"/>
</dbReference>
<feature type="domain" description="STAS" evidence="6">
    <location>
        <begin position="539"/>
        <end position="816"/>
    </location>
</feature>
<keyword evidence="3 5" id="KW-1133">Transmembrane helix</keyword>
<dbReference type="InterPro" id="IPR002645">
    <property type="entry name" value="STAS_dom"/>
</dbReference>
<dbReference type="CTD" id="116369"/>
<dbReference type="AlphaFoldDB" id="A0A6P8PEP8"/>
<dbReference type="GO" id="GO:0016020">
    <property type="term" value="C:membrane"/>
    <property type="evidence" value="ECO:0007669"/>
    <property type="project" value="UniProtKB-SubCell"/>
</dbReference>
<protein>
    <submittedName>
        <fullName evidence="8">Testis anion transporter 1 isoform X1</fullName>
    </submittedName>
</protein>
<proteinExistence type="predicted"/>
<feature type="transmembrane region" description="Helical" evidence="5">
    <location>
        <begin position="199"/>
        <end position="221"/>
    </location>
</feature>
<gene>
    <name evidence="8" type="primary">SLC26A8</name>
</gene>
<feature type="transmembrane region" description="Helical" evidence="5">
    <location>
        <begin position="389"/>
        <end position="416"/>
    </location>
</feature>
<feature type="transmembrane region" description="Helical" evidence="5">
    <location>
        <begin position="329"/>
        <end position="347"/>
    </location>
</feature>
<evidence type="ECO:0000256" key="1">
    <source>
        <dbReference type="ARBA" id="ARBA00004141"/>
    </source>
</evidence>
<name>A0A6P8PEP8_GEOSA</name>
<dbReference type="Pfam" id="PF00916">
    <property type="entry name" value="Sulfate_transp"/>
    <property type="match status" value="1"/>
</dbReference>
<evidence type="ECO:0000256" key="5">
    <source>
        <dbReference type="SAM" id="Phobius"/>
    </source>
</evidence>
<evidence type="ECO:0000256" key="3">
    <source>
        <dbReference type="ARBA" id="ARBA00022989"/>
    </source>
</evidence>